<comment type="caution">
    <text evidence="11">The sequence shown here is derived from an EMBL/GenBank/DDBJ whole genome shotgun (WGS) entry which is preliminary data.</text>
</comment>
<evidence type="ECO:0000256" key="8">
    <source>
        <dbReference type="ARBA" id="ARBA00048968"/>
    </source>
</evidence>
<dbReference type="Pfam" id="PF02578">
    <property type="entry name" value="Cu-oxidase_4"/>
    <property type="match status" value="1"/>
</dbReference>
<gene>
    <name evidence="11" type="ORF">B5V00_08325</name>
</gene>
<keyword evidence="5" id="KW-0378">Hydrolase</keyword>
<proteinExistence type="inferred from homology"/>
<dbReference type="STRING" id="1969733.B5V00_08325"/>
<dbReference type="PANTHER" id="PTHR30616:SF2">
    <property type="entry name" value="PURINE NUCLEOSIDE PHOSPHORYLASE LACC1"/>
    <property type="match status" value="1"/>
</dbReference>
<dbReference type="SMR" id="A0A1X0Y5C2"/>
<evidence type="ECO:0000313" key="12">
    <source>
        <dbReference type="Proteomes" id="UP000193136"/>
    </source>
</evidence>
<keyword evidence="6" id="KW-0862">Zinc</keyword>
<dbReference type="InterPro" id="IPR038371">
    <property type="entry name" value="Cu_polyphenol_OxRdtase_sf"/>
</dbReference>
<evidence type="ECO:0000256" key="9">
    <source>
        <dbReference type="ARBA" id="ARBA00049893"/>
    </source>
</evidence>
<dbReference type="Gene3D" id="3.60.140.10">
    <property type="entry name" value="CNF1/YfiH-like putative cysteine hydrolases"/>
    <property type="match status" value="1"/>
</dbReference>
<dbReference type="EMBL" id="NAAD01000009">
    <property type="protein sequence ID" value="ORJ60343.1"/>
    <property type="molecule type" value="Genomic_DNA"/>
</dbReference>
<dbReference type="NCBIfam" id="TIGR00726">
    <property type="entry name" value="peptidoglycan editing factor PgeF"/>
    <property type="match status" value="1"/>
</dbReference>
<evidence type="ECO:0000256" key="7">
    <source>
        <dbReference type="ARBA" id="ARBA00047989"/>
    </source>
</evidence>
<comment type="similarity">
    <text evidence="2 10">Belongs to the purine nucleoside phosphorylase YfiH/LACC1 family.</text>
</comment>
<comment type="catalytic activity">
    <reaction evidence="7">
        <text>adenosine + H2O + H(+) = inosine + NH4(+)</text>
        <dbReference type="Rhea" id="RHEA:24408"/>
        <dbReference type="ChEBI" id="CHEBI:15377"/>
        <dbReference type="ChEBI" id="CHEBI:15378"/>
        <dbReference type="ChEBI" id="CHEBI:16335"/>
        <dbReference type="ChEBI" id="CHEBI:17596"/>
        <dbReference type="ChEBI" id="CHEBI:28938"/>
        <dbReference type="EC" id="3.5.4.4"/>
    </reaction>
    <physiologicalReaction direction="left-to-right" evidence="7">
        <dbReference type="Rhea" id="RHEA:24409"/>
    </physiologicalReaction>
</comment>
<evidence type="ECO:0000256" key="1">
    <source>
        <dbReference type="ARBA" id="ARBA00000553"/>
    </source>
</evidence>
<dbReference type="PANTHER" id="PTHR30616">
    <property type="entry name" value="UNCHARACTERIZED PROTEIN YFIH"/>
    <property type="match status" value="1"/>
</dbReference>
<evidence type="ECO:0000256" key="3">
    <source>
        <dbReference type="ARBA" id="ARBA00022679"/>
    </source>
</evidence>
<dbReference type="GO" id="GO:0016787">
    <property type="term" value="F:hydrolase activity"/>
    <property type="evidence" value="ECO:0007669"/>
    <property type="project" value="UniProtKB-KW"/>
</dbReference>
<dbReference type="GO" id="GO:0005507">
    <property type="term" value="F:copper ion binding"/>
    <property type="evidence" value="ECO:0007669"/>
    <property type="project" value="TreeGrafter"/>
</dbReference>
<keyword evidence="4" id="KW-0479">Metal-binding</keyword>
<evidence type="ECO:0000256" key="2">
    <source>
        <dbReference type="ARBA" id="ARBA00007353"/>
    </source>
</evidence>
<comment type="catalytic activity">
    <reaction evidence="9">
        <text>S-methyl-5'-thioadenosine + phosphate = 5-(methylsulfanyl)-alpha-D-ribose 1-phosphate + adenine</text>
        <dbReference type="Rhea" id="RHEA:11852"/>
        <dbReference type="ChEBI" id="CHEBI:16708"/>
        <dbReference type="ChEBI" id="CHEBI:17509"/>
        <dbReference type="ChEBI" id="CHEBI:43474"/>
        <dbReference type="ChEBI" id="CHEBI:58533"/>
        <dbReference type="EC" id="2.4.2.28"/>
    </reaction>
    <physiologicalReaction direction="left-to-right" evidence="9">
        <dbReference type="Rhea" id="RHEA:11853"/>
    </physiologicalReaction>
</comment>
<sequence length="263" mass="28968">MKMARNGKISYLEPEWITGSLRAGFTTRNGGISRAPYNSLNLGLNTEDPRPNVEGNRSTLVRAFGLEVHQLLTVRQVHGNNILVVDEPNPDLSHFQQVECDAIISNQPGMMIGVLVADCYPVLLAAPAQGVVAAVHVGWRGAVAQIIQRTVDALQEQFGVCPEELLAAVGPGIGAHAYEVDRPVRDQFRKAGLPWAGVAEESRLGHWKLDLRETCRRQLLTAGVVRTHIDLAEECTCCHRELLFSHRRDNGRTGRQLGFILLT</sequence>
<protein>
    <recommendedName>
        <fullName evidence="10">Purine nucleoside phosphorylase</fullName>
    </recommendedName>
</protein>
<keyword evidence="3" id="KW-0808">Transferase</keyword>
<evidence type="ECO:0000256" key="10">
    <source>
        <dbReference type="RuleBase" id="RU361274"/>
    </source>
</evidence>
<evidence type="ECO:0000256" key="6">
    <source>
        <dbReference type="ARBA" id="ARBA00022833"/>
    </source>
</evidence>
<dbReference type="AlphaFoldDB" id="A0A1X0Y5C2"/>
<reference evidence="11 12" key="1">
    <citation type="submission" date="2017-03" db="EMBL/GenBank/DDBJ databases">
        <title>Genome sequence of Geothermobacter sp. EPR-M, Deep-Sea Iron Reducer.</title>
        <authorList>
            <person name="Tully B."/>
            <person name="Savalia P."/>
            <person name="Abuyen K."/>
            <person name="Baughan C."/>
            <person name="Romero E."/>
            <person name="Ronkowski C."/>
            <person name="Torres B."/>
            <person name="Tremblay J."/>
            <person name="Trujillo A."/>
            <person name="Tyler M."/>
            <person name="Perez-Rodriguez I."/>
            <person name="Amend J."/>
        </authorList>
    </citation>
    <scope>NUCLEOTIDE SEQUENCE [LARGE SCALE GENOMIC DNA]</scope>
    <source>
        <strain evidence="11 12">EPR-M</strain>
    </source>
</reference>
<organism evidence="11 12">
    <name type="scientific">Geothermobacter hydrogeniphilus</name>
    <dbReference type="NCBI Taxonomy" id="1969733"/>
    <lineage>
        <taxon>Bacteria</taxon>
        <taxon>Pseudomonadati</taxon>
        <taxon>Thermodesulfobacteriota</taxon>
        <taxon>Desulfuromonadia</taxon>
        <taxon>Desulfuromonadales</taxon>
        <taxon>Geothermobacteraceae</taxon>
        <taxon>Geothermobacter</taxon>
    </lineage>
</organism>
<evidence type="ECO:0000256" key="4">
    <source>
        <dbReference type="ARBA" id="ARBA00022723"/>
    </source>
</evidence>
<dbReference type="CDD" id="cd16833">
    <property type="entry name" value="YfiH"/>
    <property type="match status" value="1"/>
</dbReference>
<dbReference type="Proteomes" id="UP000193136">
    <property type="component" value="Unassembled WGS sequence"/>
</dbReference>
<keyword evidence="12" id="KW-1185">Reference proteome</keyword>
<dbReference type="SUPFAM" id="SSF64438">
    <property type="entry name" value="CNF1/YfiH-like putative cysteine hydrolases"/>
    <property type="match status" value="1"/>
</dbReference>
<evidence type="ECO:0000256" key="5">
    <source>
        <dbReference type="ARBA" id="ARBA00022801"/>
    </source>
</evidence>
<comment type="catalytic activity">
    <reaction evidence="8">
        <text>adenosine + phosphate = alpha-D-ribose 1-phosphate + adenine</text>
        <dbReference type="Rhea" id="RHEA:27642"/>
        <dbReference type="ChEBI" id="CHEBI:16335"/>
        <dbReference type="ChEBI" id="CHEBI:16708"/>
        <dbReference type="ChEBI" id="CHEBI:43474"/>
        <dbReference type="ChEBI" id="CHEBI:57720"/>
        <dbReference type="EC" id="2.4.2.1"/>
    </reaction>
    <physiologicalReaction direction="left-to-right" evidence="8">
        <dbReference type="Rhea" id="RHEA:27643"/>
    </physiologicalReaction>
</comment>
<evidence type="ECO:0000313" key="11">
    <source>
        <dbReference type="EMBL" id="ORJ60343.1"/>
    </source>
</evidence>
<dbReference type="OrthoDB" id="4279at2"/>
<dbReference type="InterPro" id="IPR003730">
    <property type="entry name" value="Cu_polyphenol_OxRdtase"/>
</dbReference>
<comment type="catalytic activity">
    <reaction evidence="1">
        <text>inosine + phosphate = alpha-D-ribose 1-phosphate + hypoxanthine</text>
        <dbReference type="Rhea" id="RHEA:27646"/>
        <dbReference type="ChEBI" id="CHEBI:17368"/>
        <dbReference type="ChEBI" id="CHEBI:17596"/>
        <dbReference type="ChEBI" id="CHEBI:43474"/>
        <dbReference type="ChEBI" id="CHEBI:57720"/>
        <dbReference type="EC" id="2.4.2.1"/>
    </reaction>
    <physiologicalReaction direction="left-to-right" evidence="1">
        <dbReference type="Rhea" id="RHEA:27647"/>
    </physiologicalReaction>
</comment>
<dbReference type="GO" id="GO:0017061">
    <property type="term" value="F:S-methyl-5-thioadenosine phosphorylase activity"/>
    <property type="evidence" value="ECO:0007669"/>
    <property type="project" value="UniProtKB-EC"/>
</dbReference>
<name>A0A1X0Y5C2_9BACT</name>
<dbReference type="InterPro" id="IPR011324">
    <property type="entry name" value="Cytotoxic_necrot_fac-like_cat"/>
</dbReference>
<accession>A0A1X0Y5C2</accession>